<accession>A0A0F9B4D5</accession>
<gene>
    <name evidence="1" type="ORF">LCGC14_2833640</name>
</gene>
<protein>
    <submittedName>
        <fullName evidence="1">Uncharacterized protein</fullName>
    </submittedName>
</protein>
<proteinExistence type="predicted"/>
<comment type="caution">
    <text evidence="1">The sequence shown here is derived from an EMBL/GenBank/DDBJ whole genome shotgun (WGS) entry which is preliminary data.</text>
</comment>
<sequence length="271" mass="30722">MPRRVIDGEAIWGSDKLHDCPPWARREYPWLYPLADAFGCFELNLRIIAGKLRPNRPELTETKLEAIFTIFEENGLAFIWSEGGKSYVHWTGSERPGRLPSPSRRTSKFERRLAPSIPSSYQSYLQRFSGNNTAGLPHRPASLASASARARASAKEKTHKSVCVLFEIWNQHRGELPEALKLTAERARKCKARLKTHQADESKFLADFQRAVQQAAKTPFLLGQSARGWKAGFDWLIANDTNYLAVLEGKYSSEEGQNFKKLAWSPSDDKK</sequence>
<name>A0A0F9B4D5_9ZZZZ</name>
<organism evidence="1">
    <name type="scientific">marine sediment metagenome</name>
    <dbReference type="NCBI Taxonomy" id="412755"/>
    <lineage>
        <taxon>unclassified sequences</taxon>
        <taxon>metagenomes</taxon>
        <taxon>ecological metagenomes</taxon>
    </lineage>
</organism>
<reference evidence="1" key="1">
    <citation type="journal article" date="2015" name="Nature">
        <title>Complex archaea that bridge the gap between prokaryotes and eukaryotes.</title>
        <authorList>
            <person name="Spang A."/>
            <person name="Saw J.H."/>
            <person name="Jorgensen S.L."/>
            <person name="Zaremba-Niedzwiedzka K."/>
            <person name="Martijn J."/>
            <person name="Lind A.E."/>
            <person name="van Eijk R."/>
            <person name="Schleper C."/>
            <person name="Guy L."/>
            <person name="Ettema T.J."/>
        </authorList>
    </citation>
    <scope>NUCLEOTIDE SEQUENCE</scope>
</reference>
<dbReference type="AlphaFoldDB" id="A0A0F9B4D5"/>
<evidence type="ECO:0000313" key="1">
    <source>
        <dbReference type="EMBL" id="KKK79426.1"/>
    </source>
</evidence>
<dbReference type="EMBL" id="LAZR01054032">
    <property type="protein sequence ID" value="KKK79426.1"/>
    <property type="molecule type" value="Genomic_DNA"/>
</dbReference>